<reference evidence="2" key="1">
    <citation type="journal article" date="2008" name="ISME J.">
        <title>Genomic patterns of recombination, clonal divergence and environment in marine microbial populations.</title>
        <authorList>
            <person name="Konstantinidis K.T."/>
            <person name="Delong E.F."/>
        </authorList>
    </citation>
    <scope>NUCLEOTIDE SEQUENCE</scope>
</reference>
<feature type="region of interest" description="Disordered" evidence="1">
    <location>
        <begin position="303"/>
        <end position="331"/>
    </location>
</feature>
<gene>
    <name evidence="2" type="ORF">ALOHA_HF4000005H07ctg1g22</name>
</gene>
<proteinExistence type="predicted"/>
<name>B3T0E5_9ZZZZ</name>
<dbReference type="EMBL" id="EU016565">
    <property type="protein sequence ID" value="ABZ06054.1"/>
    <property type="molecule type" value="Genomic_DNA"/>
</dbReference>
<evidence type="ECO:0000313" key="2">
    <source>
        <dbReference type="EMBL" id="ABZ06054.1"/>
    </source>
</evidence>
<dbReference type="SUPFAM" id="SSF101898">
    <property type="entry name" value="NHL repeat"/>
    <property type="match status" value="1"/>
</dbReference>
<feature type="compositionally biased region" description="Basic and acidic residues" evidence="1">
    <location>
        <begin position="307"/>
        <end position="316"/>
    </location>
</feature>
<organism evidence="2">
    <name type="scientific">uncultured marine microorganism HF4000_005H07</name>
    <dbReference type="NCBI Taxonomy" id="455506"/>
    <lineage>
        <taxon>unclassified sequences</taxon>
        <taxon>environmental samples</taxon>
    </lineage>
</organism>
<evidence type="ECO:0000256" key="1">
    <source>
        <dbReference type="SAM" id="MobiDB-lite"/>
    </source>
</evidence>
<evidence type="ECO:0008006" key="3">
    <source>
        <dbReference type="Google" id="ProtNLM"/>
    </source>
</evidence>
<protein>
    <recommendedName>
        <fullName evidence="3">Lactonase, 7-bladed beta-propeller</fullName>
    </recommendedName>
</protein>
<accession>B3T0E5</accession>
<dbReference type="AlphaFoldDB" id="B3T0E5"/>
<sequence length="364" mass="39665">MMREHDLAVVMDKFGLEMGTPAIKSVGPLAFGPEGILFVGDNRGASIFAIDLGDTGVTNTQNKINFENLDISLAAYLGCSRDDLFIRDIAVHPSSQNVYLAVMRGSGEAAVPVLIRVGTDGEISEVSLENVPFSQSLIKDAASEDDSRLVSREKLRTVTVTDMAYVDGLLIVAGTSNEEFSSTLRRIPFPFNGNVQTNSIEIYHVSHGQYETAAPIRTFVPYDHNTCLLASYTCTPVVHFSLNDLESGTQLKGRTVAELGAHNRPLDIVSYVQDGEEYLLISNANHPLTKIACKDIDRQGSLTVPDRSLDEQRDGPKSPTVGVPRQELPHPGVRRLANMNGSHVLMMHEDDAGVHLRSYATATL</sequence>